<dbReference type="AlphaFoldDB" id="A0A4S4LIX3"/>
<accession>A0A4S4LIX3</accession>
<feature type="region of interest" description="Disordered" evidence="1">
    <location>
        <begin position="1"/>
        <end position="25"/>
    </location>
</feature>
<proteinExistence type="predicted"/>
<evidence type="ECO:0000256" key="1">
    <source>
        <dbReference type="SAM" id="MobiDB-lite"/>
    </source>
</evidence>
<evidence type="ECO:0000313" key="2">
    <source>
        <dbReference type="EMBL" id="THH11757.1"/>
    </source>
</evidence>
<comment type="caution">
    <text evidence="2">The sequence shown here is derived from an EMBL/GenBank/DDBJ whole genome shotgun (WGS) entry which is preliminary data.</text>
</comment>
<dbReference type="Proteomes" id="UP000310158">
    <property type="component" value="Unassembled WGS sequence"/>
</dbReference>
<gene>
    <name evidence="2" type="ORF">EW146_g7934</name>
</gene>
<reference evidence="2 3" key="1">
    <citation type="submission" date="2019-02" db="EMBL/GenBank/DDBJ databases">
        <title>Genome sequencing of the rare red list fungi Bondarzewia mesenterica.</title>
        <authorList>
            <person name="Buettner E."/>
            <person name="Kellner H."/>
        </authorList>
    </citation>
    <scope>NUCLEOTIDE SEQUENCE [LARGE SCALE GENOMIC DNA]</scope>
    <source>
        <strain evidence="2 3">DSM 108281</strain>
    </source>
</reference>
<sequence>MVPRRSPSDSAMKSGSLNGGYSADDPEYFVVGNSGFGLRGTVRQRWHLVGVTFDGELDSFPAQSTAGVSIPLTSLDDRLSM</sequence>
<keyword evidence="3" id="KW-1185">Reference proteome</keyword>
<dbReference type="EMBL" id="SGPL01000497">
    <property type="protein sequence ID" value="THH11757.1"/>
    <property type="molecule type" value="Genomic_DNA"/>
</dbReference>
<organism evidence="2 3">
    <name type="scientific">Bondarzewia mesenterica</name>
    <dbReference type="NCBI Taxonomy" id="1095465"/>
    <lineage>
        <taxon>Eukaryota</taxon>
        <taxon>Fungi</taxon>
        <taxon>Dikarya</taxon>
        <taxon>Basidiomycota</taxon>
        <taxon>Agaricomycotina</taxon>
        <taxon>Agaricomycetes</taxon>
        <taxon>Russulales</taxon>
        <taxon>Bondarzewiaceae</taxon>
        <taxon>Bondarzewia</taxon>
    </lineage>
</organism>
<name>A0A4S4LIX3_9AGAM</name>
<evidence type="ECO:0000313" key="3">
    <source>
        <dbReference type="Proteomes" id="UP000310158"/>
    </source>
</evidence>
<protein>
    <submittedName>
        <fullName evidence="2">Uncharacterized protein</fullName>
    </submittedName>
</protein>